<feature type="domain" description="NADH-ubiquinone oxidoreductase 51kDa subunit iron-sulphur binding" evidence="11">
    <location>
        <begin position="444"/>
        <end position="489"/>
    </location>
</feature>
<comment type="cofactor">
    <cofactor evidence="2">
        <name>[4Fe-4S] cluster</name>
        <dbReference type="ChEBI" id="CHEBI:49883"/>
    </cofactor>
</comment>
<dbReference type="AlphaFoldDB" id="A0A2W5ZKU0"/>
<evidence type="ECO:0000259" key="11">
    <source>
        <dbReference type="SMART" id="SM00928"/>
    </source>
</evidence>
<evidence type="ECO:0000256" key="3">
    <source>
        <dbReference type="ARBA" id="ARBA00007523"/>
    </source>
</evidence>
<reference evidence="12 13" key="1">
    <citation type="journal article" date="2017" name="Nature">
        <title>Atmospheric trace gases support primary production in Antarctic desert surface soil.</title>
        <authorList>
            <person name="Ji M."/>
            <person name="Greening C."/>
            <person name="Vanwonterghem I."/>
            <person name="Carere C.R."/>
            <person name="Bay S.K."/>
            <person name="Steen J.A."/>
            <person name="Montgomery K."/>
            <person name="Lines T."/>
            <person name="Beardall J."/>
            <person name="van Dorst J."/>
            <person name="Snape I."/>
            <person name="Stott M.B."/>
            <person name="Hugenholtz P."/>
            <person name="Ferrari B.C."/>
        </authorList>
    </citation>
    <scope>NUCLEOTIDE SEQUENCE [LARGE SCALE GENOMIC DNA]</scope>
    <source>
        <strain evidence="12">RRmetagenome_bin12</strain>
    </source>
</reference>
<protein>
    <recommendedName>
        <fullName evidence="11">NADH-ubiquinone oxidoreductase 51kDa subunit iron-sulphur binding domain-containing protein</fullName>
    </recommendedName>
</protein>
<dbReference type="InterPro" id="IPR037225">
    <property type="entry name" value="Nuo51_FMN-bd_sf"/>
</dbReference>
<keyword evidence="6" id="KW-0288">FMN</keyword>
<dbReference type="SMART" id="SM00928">
    <property type="entry name" value="NADH_4Fe-4S"/>
    <property type="match status" value="1"/>
</dbReference>
<evidence type="ECO:0000256" key="9">
    <source>
        <dbReference type="ARBA" id="ARBA00023014"/>
    </source>
</evidence>
<dbReference type="PANTHER" id="PTHR11780:SF10">
    <property type="entry name" value="NADH DEHYDROGENASE [UBIQUINONE] FLAVOPROTEIN 1, MITOCHONDRIAL"/>
    <property type="match status" value="1"/>
</dbReference>
<name>A0A2W5ZKU0_9BACT</name>
<keyword evidence="5" id="KW-0285">Flavoprotein</keyword>
<dbReference type="Gene3D" id="3.40.50.11540">
    <property type="entry name" value="NADH-ubiquinone oxidoreductase 51kDa subunit"/>
    <property type="match status" value="1"/>
</dbReference>
<dbReference type="InterPro" id="IPR019575">
    <property type="entry name" value="Nuop51_4Fe4S-bd"/>
</dbReference>
<dbReference type="Gene3D" id="1.20.1440.230">
    <property type="entry name" value="NADH-ubiquinone oxidoreductase 51kDa subunit, iron-sulphur binding domain"/>
    <property type="match status" value="1"/>
</dbReference>
<evidence type="ECO:0000256" key="10">
    <source>
        <dbReference type="SAM" id="MobiDB-lite"/>
    </source>
</evidence>
<dbReference type="InterPro" id="IPR050837">
    <property type="entry name" value="ComplexI_51kDa_subunit"/>
</dbReference>
<dbReference type="SUPFAM" id="SSF142019">
    <property type="entry name" value="Nqo1 FMN-binding domain-like"/>
    <property type="match status" value="1"/>
</dbReference>
<evidence type="ECO:0000256" key="1">
    <source>
        <dbReference type="ARBA" id="ARBA00001917"/>
    </source>
</evidence>
<dbReference type="GO" id="GO:0046872">
    <property type="term" value="F:metal ion binding"/>
    <property type="evidence" value="ECO:0007669"/>
    <property type="project" value="UniProtKB-KW"/>
</dbReference>
<dbReference type="GO" id="GO:0003954">
    <property type="term" value="F:NADH dehydrogenase activity"/>
    <property type="evidence" value="ECO:0007669"/>
    <property type="project" value="TreeGrafter"/>
</dbReference>
<feature type="compositionally biased region" description="Basic residues" evidence="10">
    <location>
        <begin position="21"/>
        <end position="40"/>
    </location>
</feature>
<dbReference type="InterPro" id="IPR037207">
    <property type="entry name" value="Nuop51_4Fe4S-bd_sf"/>
</dbReference>
<keyword evidence="9" id="KW-0411">Iron-sulfur</keyword>
<evidence type="ECO:0000256" key="7">
    <source>
        <dbReference type="ARBA" id="ARBA00022723"/>
    </source>
</evidence>
<comment type="caution">
    <text evidence="12">The sequence shown here is derived from an EMBL/GenBank/DDBJ whole genome shotgun (WGS) entry which is preliminary data.</text>
</comment>
<dbReference type="Pfam" id="PF10589">
    <property type="entry name" value="NADH_4Fe-4S"/>
    <property type="match status" value="1"/>
</dbReference>
<dbReference type="SUPFAM" id="SSF140490">
    <property type="entry name" value="Nqo1C-terminal domain-like"/>
    <property type="match status" value="1"/>
</dbReference>
<dbReference type="GO" id="GO:0051539">
    <property type="term" value="F:4 iron, 4 sulfur cluster binding"/>
    <property type="evidence" value="ECO:0007669"/>
    <property type="project" value="UniProtKB-KW"/>
</dbReference>
<keyword evidence="4" id="KW-0004">4Fe-4S</keyword>
<proteinExistence type="inferred from homology"/>
<evidence type="ECO:0000313" key="12">
    <source>
        <dbReference type="EMBL" id="PZR83486.1"/>
    </source>
</evidence>
<evidence type="ECO:0000256" key="6">
    <source>
        <dbReference type="ARBA" id="ARBA00022643"/>
    </source>
</evidence>
<keyword evidence="8" id="KW-0408">Iron</keyword>
<gene>
    <name evidence="12" type="ORF">DLM65_01725</name>
</gene>
<dbReference type="SUPFAM" id="SSF142984">
    <property type="entry name" value="Nqo1 middle domain-like"/>
    <property type="match status" value="1"/>
</dbReference>
<sequence>MVCAGGHPGGGRVDRWPCSLRTRRLQRSPGRRHGPQRGRHPACDARHGRHQPHPGGAAAERRRNAAGAHHRSKRADHLHGACASGDGAVRRVRQHPPDRRAVCLEQHRERPADHVGPAGMTAEVMSAAPPVAAPATASRLLAGPAWSADHERLAEHCHRLGLRPEGGEWLLRSLQDSGLGGRGGAWFPTWRKWALVAQRSQGRSVVVANASEGEPLSAKDRTLVELRPHLVLDGAVLAAETVGAREVVVYLSRGARAAHHAIARALGERRDAGVSEPPIRIVRTAHRYIAGESSAVVRRISGGPSKPQFAPPSPSQRGIGGEPTLVQNVETLAHVALIARRGSAWFRELGTVGSPGSTLMTLCGNVGRPGVYEVDLAAEVGGVLQLAGIRSAGAAALLGGYFGTWLAADTLPHLPLDAAALGEGHGASLGCGVLAVLPEEACGIIEAARIVSYLAAQTAGQCGPCVHGLKAIAATMTRVASAEAVPADIDRVRQWMRLVRGRGVCRHPDGAISQLGSALVVFADHLGAHLDGPGCVKRHNSGFPRPPRSARGWR</sequence>
<evidence type="ECO:0000256" key="2">
    <source>
        <dbReference type="ARBA" id="ARBA00001966"/>
    </source>
</evidence>
<comment type="similarity">
    <text evidence="3">Belongs to the complex I 51 kDa subunit family.</text>
</comment>
<dbReference type="GO" id="GO:0045333">
    <property type="term" value="P:cellular respiration"/>
    <property type="evidence" value="ECO:0007669"/>
    <property type="project" value="TreeGrafter"/>
</dbReference>
<dbReference type="Gene3D" id="3.10.20.600">
    <property type="match status" value="1"/>
</dbReference>
<evidence type="ECO:0000313" key="13">
    <source>
        <dbReference type="Proteomes" id="UP000248724"/>
    </source>
</evidence>
<comment type="cofactor">
    <cofactor evidence="1">
        <name>FMN</name>
        <dbReference type="ChEBI" id="CHEBI:58210"/>
    </cofactor>
</comment>
<feature type="region of interest" description="Disordered" evidence="10">
    <location>
        <begin position="300"/>
        <end position="322"/>
    </location>
</feature>
<feature type="region of interest" description="Disordered" evidence="10">
    <location>
        <begin position="1"/>
        <end position="90"/>
    </location>
</feature>
<evidence type="ECO:0000256" key="8">
    <source>
        <dbReference type="ARBA" id="ARBA00023004"/>
    </source>
</evidence>
<evidence type="ECO:0000256" key="4">
    <source>
        <dbReference type="ARBA" id="ARBA00022485"/>
    </source>
</evidence>
<dbReference type="Proteomes" id="UP000248724">
    <property type="component" value="Unassembled WGS sequence"/>
</dbReference>
<organism evidence="12 13">
    <name type="scientific">Candidatus Aeolococcus gillhamiae</name>
    <dbReference type="NCBI Taxonomy" id="3127015"/>
    <lineage>
        <taxon>Bacteria</taxon>
        <taxon>Bacillati</taxon>
        <taxon>Candidatus Dormiibacterota</taxon>
        <taxon>Candidatus Dormibacteria</taxon>
        <taxon>Candidatus Aeolococcales</taxon>
        <taxon>Candidatus Aeolococcaceae</taxon>
        <taxon>Candidatus Aeolococcus</taxon>
    </lineage>
</organism>
<dbReference type="Pfam" id="PF01512">
    <property type="entry name" value="Complex1_51K"/>
    <property type="match status" value="1"/>
</dbReference>
<evidence type="ECO:0000256" key="5">
    <source>
        <dbReference type="ARBA" id="ARBA00022630"/>
    </source>
</evidence>
<dbReference type="EMBL" id="QHBU01000034">
    <property type="protein sequence ID" value="PZR83486.1"/>
    <property type="molecule type" value="Genomic_DNA"/>
</dbReference>
<accession>A0A2W5ZKU0</accession>
<dbReference type="InterPro" id="IPR011538">
    <property type="entry name" value="Nuo51_FMN-bd"/>
</dbReference>
<feature type="compositionally biased region" description="Gly residues" evidence="10">
    <location>
        <begin position="1"/>
        <end position="11"/>
    </location>
</feature>
<keyword evidence="7" id="KW-0479">Metal-binding</keyword>
<dbReference type="PANTHER" id="PTHR11780">
    <property type="entry name" value="NADH-UBIQUINONE OXIDOREDUCTASE FLAVOPROTEIN 1 NDUFV1"/>
    <property type="match status" value="1"/>
</dbReference>